<evidence type="ECO:0000313" key="2">
    <source>
        <dbReference type="Proteomes" id="UP000254875"/>
    </source>
</evidence>
<dbReference type="EMBL" id="QHKS01000010">
    <property type="protein sequence ID" value="RDK01619.1"/>
    <property type="molecule type" value="Genomic_DNA"/>
</dbReference>
<dbReference type="RefSeq" id="WP_115102011.1">
    <property type="nucleotide sequence ID" value="NZ_QHKS01000010.1"/>
</dbReference>
<name>A0A370N7N4_9BURK</name>
<protein>
    <submittedName>
        <fullName evidence="1">Uncharacterized protein</fullName>
    </submittedName>
</protein>
<sequence length="128" mass="14312">MATKTADRYGYLLHLLRPAAAKFSAAAKRPFVRRAKAQAILPATKTFVEMVAAAQPTRPKLDPSERAKAVRIERDRCKTIVRYGLEKGQMNQASHLAFQSDFDVEDAIRIMDVTAQIKANGPDTARRR</sequence>
<gene>
    <name evidence="1" type="ORF">DLM46_17615</name>
</gene>
<accession>A0A370N7N4</accession>
<proteinExistence type="predicted"/>
<evidence type="ECO:0000313" key="1">
    <source>
        <dbReference type="EMBL" id="RDK01619.1"/>
    </source>
</evidence>
<organism evidence="1 2">
    <name type="scientific">Paraburkholderia lacunae</name>
    <dbReference type="NCBI Taxonomy" id="2211104"/>
    <lineage>
        <taxon>Bacteria</taxon>
        <taxon>Pseudomonadati</taxon>
        <taxon>Pseudomonadota</taxon>
        <taxon>Betaproteobacteria</taxon>
        <taxon>Burkholderiales</taxon>
        <taxon>Burkholderiaceae</taxon>
        <taxon>Paraburkholderia</taxon>
    </lineage>
</organism>
<dbReference type="AlphaFoldDB" id="A0A370N7N4"/>
<keyword evidence="2" id="KW-1185">Reference proteome</keyword>
<comment type="caution">
    <text evidence="1">The sequence shown here is derived from an EMBL/GenBank/DDBJ whole genome shotgun (WGS) entry which is preliminary data.</text>
</comment>
<dbReference type="Proteomes" id="UP000254875">
    <property type="component" value="Unassembled WGS sequence"/>
</dbReference>
<reference evidence="2" key="1">
    <citation type="submission" date="2018-05" db="EMBL/GenBank/DDBJ databases">
        <authorList>
            <person name="Feng T."/>
        </authorList>
    </citation>
    <scope>NUCLEOTIDE SEQUENCE [LARGE SCALE GENOMIC DNA]</scope>
    <source>
        <strain evidence="2">S27</strain>
    </source>
</reference>